<evidence type="ECO:0000313" key="1">
    <source>
        <dbReference type="EMBL" id="OQX03942.1"/>
    </source>
</evidence>
<gene>
    <name evidence="1" type="ORF">BWK73_37840</name>
</gene>
<organism evidence="1 2">
    <name type="scientific">Thiothrix lacustris</name>
    <dbReference type="NCBI Taxonomy" id="525917"/>
    <lineage>
        <taxon>Bacteria</taxon>
        <taxon>Pseudomonadati</taxon>
        <taxon>Pseudomonadota</taxon>
        <taxon>Gammaproteobacteria</taxon>
        <taxon>Thiotrichales</taxon>
        <taxon>Thiotrichaceae</taxon>
        <taxon>Thiothrix</taxon>
    </lineage>
</organism>
<accession>A0A1Y1QEN0</accession>
<name>A0A1Y1QEN0_9GAMM</name>
<sequence>MEDSAPKKPAISFYCIRKKGGCGSRFTSVDYRTEPDPDQDWHPYRHWAVCPKCGEDVAPASHQVAAWKAAATPRSVDARAAMSAAQRARDPASYAVSRFNAITHGATAETAKFYPARPGHYPICEACEYFNDGCGIAFQHCAKRTELFVQFHLAQESGDGSLLGRLMASTQAGLMAITNDMIRDVAVRGVALETPVFTKGEKGIELATYEDAEGRTKTLTKVEAHPLLLPLINIIQRNTMTLGDMGLTPKAKEKTQQFKGFLDAQAADRETLQDATRTQQGLIADLFRVVGQARVVEGGRVIDGEIDDAG</sequence>
<dbReference type="EMBL" id="MTEJ01000369">
    <property type="protein sequence ID" value="OQX03942.1"/>
    <property type="molecule type" value="Genomic_DNA"/>
</dbReference>
<dbReference type="Proteomes" id="UP000192491">
    <property type="component" value="Unassembled WGS sequence"/>
</dbReference>
<evidence type="ECO:0000313" key="2">
    <source>
        <dbReference type="Proteomes" id="UP000192491"/>
    </source>
</evidence>
<reference evidence="1 2" key="1">
    <citation type="submission" date="2017-01" db="EMBL/GenBank/DDBJ databases">
        <title>Novel large sulfur bacteria in the metagenomes of groundwater-fed chemosynthetic microbial mats in the Lake Huron basin.</title>
        <authorList>
            <person name="Sharrar A.M."/>
            <person name="Flood B.E."/>
            <person name="Bailey J.V."/>
            <person name="Jones D.S."/>
            <person name="Biddanda B."/>
            <person name="Ruberg S.A."/>
            <person name="Marcus D.N."/>
            <person name="Dick G.J."/>
        </authorList>
    </citation>
    <scope>NUCLEOTIDE SEQUENCE [LARGE SCALE GENOMIC DNA]</scope>
    <source>
        <strain evidence="1">A8</strain>
    </source>
</reference>
<protein>
    <submittedName>
        <fullName evidence="1">Uncharacterized protein</fullName>
    </submittedName>
</protein>
<proteinExistence type="predicted"/>
<dbReference type="AlphaFoldDB" id="A0A1Y1QEN0"/>
<comment type="caution">
    <text evidence="1">The sequence shown here is derived from an EMBL/GenBank/DDBJ whole genome shotgun (WGS) entry which is preliminary data.</text>
</comment>